<dbReference type="PROSITE" id="PS51383">
    <property type="entry name" value="YJEF_C_3"/>
    <property type="match status" value="1"/>
</dbReference>
<dbReference type="Proteomes" id="UP000006852">
    <property type="component" value="Chromosome"/>
</dbReference>
<dbReference type="Pfam" id="PF03853">
    <property type="entry name" value="YjeF_N"/>
    <property type="match status" value="1"/>
</dbReference>
<dbReference type="EC" id="5.1.99.6" evidence="19"/>
<comment type="cofactor">
    <cofactor evidence="17">
        <name>Mg(2+)</name>
        <dbReference type="ChEBI" id="CHEBI:18420"/>
    </cofactor>
</comment>
<keyword evidence="7 17" id="KW-0067">ATP-binding</keyword>
<dbReference type="CDD" id="cd01171">
    <property type="entry name" value="YXKO-related"/>
    <property type="match status" value="1"/>
</dbReference>
<evidence type="ECO:0000256" key="18">
    <source>
        <dbReference type="HAMAP-Rule" id="MF_01966"/>
    </source>
</evidence>
<dbReference type="EMBL" id="CP002631">
    <property type="protein sequence ID" value="AEB12995.1"/>
    <property type="molecule type" value="Genomic_DNA"/>
</dbReference>
<evidence type="ECO:0000256" key="14">
    <source>
        <dbReference type="ARBA" id="ARBA00025153"/>
    </source>
</evidence>
<reference evidence="23" key="2">
    <citation type="submission" date="2011-04" db="EMBL/GenBank/DDBJ databases">
        <title>The complete genome of chromosome of Treponema succinifaciens DSM 2489.</title>
        <authorList>
            <person name="Lucas S."/>
            <person name="Copeland A."/>
            <person name="Lapidus A."/>
            <person name="Bruce D."/>
            <person name="Goodwin L."/>
            <person name="Pitluck S."/>
            <person name="Peters L."/>
            <person name="Kyrpides N."/>
            <person name="Mavromatis K."/>
            <person name="Ivanova N."/>
            <person name="Ovchinnikova G."/>
            <person name="Teshima H."/>
            <person name="Detter J.C."/>
            <person name="Tapia R."/>
            <person name="Han C."/>
            <person name="Land M."/>
            <person name="Hauser L."/>
            <person name="Markowitz V."/>
            <person name="Cheng J.-F."/>
            <person name="Hugenholtz P."/>
            <person name="Woyke T."/>
            <person name="Wu D."/>
            <person name="Gronow S."/>
            <person name="Wellnitz S."/>
            <person name="Brambilla E."/>
            <person name="Klenk H.-P."/>
            <person name="Eisen J.A."/>
        </authorList>
    </citation>
    <scope>NUCLEOTIDE SEQUENCE [LARGE SCALE GENOMIC DNA]</scope>
    <source>
        <strain evidence="23">ATCC 33096 / DSM 2489 / 6091</strain>
    </source>
</reference>
<evidence type="ECO:0000256" key="4">
    <source>
        <dbReference type="ARBA" id="ARBA00009524"/>
    </source>
</evidence>
<evidence type="ECO:0000256" key="12">
    <source>
        <dbReference type="ARBA" id="ARBA00023239"/>
    </source>
</evidence>
<comment type="subunit">
    <text evidence="17">Homotetramer.</text>
</comment>
<dbReference type="NCBIfam" id="TIGR00197">
    <property type="entry name" value="yjeF_nterm"/>
    <property type="match status" value="1"/>
</dbReference>
<dbReference type="InterPro" id="IPR029056">
    <property type="entry name" value="Ribokinase-like"/>
</dbReference>
<dbReference type="eggNOG" id="COG0063">
    <property type="taxonomic scope" value="Bacteria"/>
</dbReference>
<dbReference type="eggNOG" id="COG0062">
    <property type="taxonomic scope" value="Bacteria"/>
</dbReference>
<gene>
    <name evidence="17" type="primary">nnrD</name>
    <name evidence="18" type="synonym">nnrE</name>
    <name evidence="22" type="ordered locus">Tresu_0025</name>
</gene>
<keyword evidence="13" id="KW-0511">Multifunctional enzyme</keyword>
<evidence type="ECO:0000256" key="16">
    <source>
        <dbReference type="ARBA" id="ARBA00049209"/>
    </source>
</evidence>
<dbReference type="PANTHER" id="PTHR12592">
    <property type="entry name" value="ATP-DEPENDENT (S)-NAD(P)H-HYDRATE DEHYDRATASE FAMILY MEMBER"/>
    <property type="match status" value="1"/>
</dbReference>
<dbReference type="HAMAP" id="MF_01966">
    <property type="entry name" value="NADHX_epimerase"/>
    <property type="match status" value="1"/>
</dbReference>
<evidence type="ECO:0000256" key="10">
    <source>
        <dbReference type="ARBA" id="ARBA00023027"/>
    </source>
</evidence>
<evidence type="ECO:0000256" key="19">
    <source>
        <dbReference type="PIRNR" id="PIRNR017184"/>
    </source>
</evidence>
<comment type="similarity">
    <text evidence="17">Belongs to the NnrD/CARKD family.</text>
</comment>
<dbReference type="HAMAP" id="MF_01965">
    <property type="entry name" value="NADHX_dehydratase"/>
    <property type="match status" value="1"/>
</dbReference>
<dbReference type="OrthoDB" id="9806925at2"/>
<keyword evidence="6 17" id="KW-0547">Nucleotide-binding</keyword>
<dbReference type="SUPFAM" id="SSF53613">
    <property type="entry name" value="Ribokinase-like"/>
    <property type="match status" value="1"/>
</dbReference>
<evidence type="ECO:0000256" key="6">
    <source>
        <dbReference type="ARBA" id="ARBA00022741"/>
    </source>
</evidence>
<evidence type="ECO:0000256" key="13">
    <source>
        <dbReference type="ARBA" id="ARBA00023268"/>
    </source>
</evidence>
<dbReference type="HOGENOM" id="CLU_024853_4_2_12"/>
<keyword evidence="5 18" id="KW-0479">Metal-binding</keyword>
<feature type="binding site" evidence="18">
    <location>
        <position position="64"/>
    </location>
    <ligand>
        <name>K(+)</name>
        <dbReference type="ChEBI" id="CHEBI:29103"/>
    </ligand>
</feature>
<feature type="binding site" evidence="18">
    <location>
        <begin position="63"/>
        <end position="67"/>
    </location>
    <ligand>
        <name>(6S)-NADPHX</name>
        <dbReference type="ChEBI" id="CHEBI:64076"/>
    </ligand>
</feature>
<feature type="binding site" evidence="17">
    <location>
        <position position="437"/>
    </location>
    <ligand>
        <name>AMP</name>
        <dbReference type="ChEBI" id="CHEBI:456215"/>
    </ligand>
</feature>
<comment type="similarity">
    <text evidence="4 19">In the C-terminal section; belongs to the NnrD/CARKD family.</text>
</comment>
<name>F2NU31_TRES6</name>
<dbReference type="InterPro" id="IPR030677">
    <property type="entry name" value="Nnr"/>
</dbReference>
<evidence type="ECO:0000256" key="2">
    <source>
        <dbReference type="ARBA" id="ARBA00000909"/>
    </source>
</evidence>
<organism evidence="22 23">
    <name type="scientific">Treponema succinifaciens (strain ATCC 33096 / DSM 2489 / 6091)</name>
    <dbReference type="NCBI Taxonomy" id="869209"/>
    <lineage>
        <taxon>Bacteria</taxon>
        <taxon>Pseudomonadati</taxon>
        <taxon>Spirochaetota</taxon>
        <taxon>Spirochaetia</taxon>
        <taxon>Spirochaetales</taxon>
        <taxon>Treponemataceae</taxon>
        <taxon>Treponema</taxon>
    </lineage>
</organism>
<dbReference type="STRING" id="869209.Tresu_0025"/>
<keyword evidence="9 18" id="KW-0630">Potassium</keyword>
<comment type="catalytic activity">
    <reaction evidence="15 17 19">
        <text>(6S)-NADHX + ADP = AMP + phosphate + NADH + H(+)</text>
        <dbReference type="Rhea" id="RHEA:32223"/>
        <dbReference type="ChEBI" id="CHEBI:15378"/>
        <dbReference type="ChEBI" id="CHEBI:43474"/>
        <dbReference type="ChEBI" id="CHEBI:57945"/>
        <dbReference type="ChEBI" id="CHEBI:64074"/>
        <dbReference type="ChEBI" id="CHEBI:456215"/>
        <dbReference type="ChEBI" id="CHEBI:456216"/>
        <dbReference type="EC" id="4.2.1.136"/>
    </reaction>
</comment>
<dbReference type="GO" id="GO:0110051">
    <property type="term" value="P:metabolite repair"/>
    <property type="evidence" value="ECO:0007669"/>
    <property type="project" value="TreeGrafter"/>
</dbReference>
<dbReference type="GO" id="GO:0005524">
    <property type="term" value="F:ATP binding"/>
    <property type="evidence" value="ECO:0007669"/>
    <property type="project" value="UniProtKB-UniRule"/>
</dbReference>
<dbReference type="PIRSF" id="PIRSF017184">
    <property type="entry name" value="Nnr"/>
    <property type="match status" value="1"/>
</dbReference>
<feature type="domain" description="YjeF N-terminal" evidence="21">
    <location>
        <begin position="8"/>
        <end position="219"/>
    </location>
</feature>
<evidence type="ECO:0000256" key="11">
    <source>
        <dbReference type="ARBA" id="ARBA00023235"/>
    </source>
</evidence>
<comment type="similarity">
    <text evidence="18">Belongs to the NnrE/AIBP family.</text>
</comment>
<dbReference type="Pfam" id="PF01256">
    <property type="entry name" value="Carb_kinase"/>
    <property type="match status" value="1"/>
</dbReference>
<dbReference type="GO" id="GO:0052856">
    <property type="term" value="F:NAD(P)HX epimerase activity"/>
    <property type="evidence" value="ECO:0007669"/>
    <property type="project" value="UniProtKB-UniRule"/>
</dbReference>
<evidence type="ECO:0000256" key="8">
    <source>
        <dbReference type="ARBA" id="ARBA00022857"/>
    </source>
</evidence>
<dbReference type="PROSITE" id="PS51385">
    <property type="entry name" value="YJEF_N"/>
    <property type="match status" value="1"/>
</dbReference>
<feature type="binding site" evidence="17">
    <location>
        <position position="309"/>
    </location>
    <ligand>
        <name>(6S)-NADPHX</name>
        <dbReference type="ChEBI" id="CHEBI:64076"/>
    </ligand>
</feature>
<dbReference type="EC" id="4.2.1.136" evidence="19"/>
<feature type="binding site" evidence="17">
    <location>
        <position position="359"/>
    </location>
    <ligand>
        <name>(6S)-NADPHX</name>
        <dbReference type="ChEBI" id="CHEBI:64076"/>
    </ligand>
</feature>
<dbReference type="RefSeq" id="WP_013700306.1">
    <property type="nucleotide sequence ID" value="NC_015385.1"/>
</dbReference>
<comment type="similarity">
    <text evidence="3 19">In the N-terminal section; belongs to the NnrE/AIBP family.</text>
</comment>
<dbReference type="InterPro" id="IPR036652">
    <property type="entry name" value="YjeF_N_dom_sf"/>
</dbReference>
<keyword evidence="23" id="KW-1185">Reference proteome</keyword>
<keyword evidence="11 18" id="KW-0413">Isomerase</keyword>
<comment type="function">
    <text evidence="14 19">Bifunctional enzyme that catalyzes the epimerization of the S- and R-forms of NAD(P)HX and the dehydration of the S-form of NAD(P)HX at the expense of ADP, which is converted to AMP. This allows the repair of both epimers of NAD(P)HX, a damaged form of NAD(P)H that is a result of enzymatic or heat-dependent hydration.</text>
</comment>
<evidence type="ECO:0000256" key="7">
    <source>
        <dbReference type="ARBA" id="ARBA00022840"/>
    </source>
</evidence>
<evidence type="ECO:0000256" key="5">
    <source>
        <dbReference type="ARBA" id="ARBA00022723"/>
    </source>
</evidence>
<protein>
    <recommendedName>
        <fullName evidence="19">Bifunctional NAD(P)H-hydrate repair enzyme</fullName>
    </recommendedName>
    <alternativeName>
        <fullName evidence="19">Nicotinamide nucleotide repair protein</fullName>
    </alternativeName>
    <domain>
        <recommendedName>
            <fullName evidence="19">ADP-dependent (S)-NAD(P)H-hydrate dehydratase</fullName>
            <ecNumber evidence="19">4.2.1.136</ecNumber>
        </recommendedName>
        <alternativeName>
            <fullName evidence="19">ADP-dependent NAD(P)HX dehydratase</fullName>
        </alternativeName>
    </domain>
    <domain>
        <recommendedName>
            <fullName evidence="19">NAD(P)H-hydrate epimerase</fullName>
            <ecNumber evidence="19">5.1.99.6</ecNumber>
        </recommendedName>
    </domain>
</protein>
<dbReference type="GO" id="GO:0052855">
    <property type="term" value="F:ADP-dependent NAD(P)H-hydrate dehydratase activity"/>
    <property type="evidence" value="ECO:0007669"/>
    <property type="project" value="UniProtKB-UniRule"/>
</dbReference>
<dbReference type="GO" id="GO:0046872">
    <property type="term" value="F:metal ion binding"/>
    <property type="evidence" value="ECO:0007669"/>
    <property type="project" value="UniProtKB-UniRule"/>
</dbReference>
<dbReference type="InterPro" id="IPR000631">
    <property type="entry name" value="CARKD"/>
</dbReference>
<dbReference type="KEGG" id="tsu:Tresu_0025"/>
<dbReference type="GO" id="GO:0046496">
    <property type="term" value="P:nicotinamide nucleotide metabolic process"/>
    <property type="evidence" value="ECO:0007669"/>
    <property type="project" value="UniProtKB-UniRule"/>
</dbReference>
<feature type="binding site" evidence="18">
    <location>
        <position position="167"/>
    </location>
    <ligand>
        <name>K(+)</name>
        <dbReference type="ChEBI" id="CHEBI:29103"/>
    </ligand>
</feature>
<evidence type="ECO:0000256" key="3">
    <source>
        <dbReference type="ARBA" id="ARBA00006001"/>
    </source>
</evidence>
<comment type="function">
    <text evidence="18">Catalyzes the epimerization of the S- and R-forms of NAD(P)HX, a damaged form of NAD(P)H that is a result of enzymatic or heat-dependent hydration. This is a prerequisite for the S-specific NAD(P)H-hydrate dehydratase to allow the repair of both epimers of NAD(P)HX.</text>
</comment>
<evidence type="ECO:0000256" key="17">
    <source>
        <dbReference type="HAMAP-Rule" id="MF_01965"/>
    </source>
</evidence>
<dbReference type="InterPro" id="IPR004443">
    <property type="entry name" value="YjeF_N_dom"/>
</dbReference>
<comment type="caution">
    <text evidence="17">Lacks conserved residue(s) required for the propagation of feature annotation.</text>
</comment>
<dbReference type="PANTHER" id="PTHR12592:SF0">
    <property type="entry name" value="ATP-DEPENDENT (S)-NAD(P)H-HYDRATE DEHYDRATASE"/>
    <property type="match status" value="1"/>
</dbReference>
<accession>F2NU31</accession>
<evidence type="ECO:0000259" key="20">
    <source>
        <dbReference type="PROSITE" id="PS51383"/>
    </source>
</evidence>
<keyword evidence="8 17" id="KW-0521">NADP</keyword>
<evidence type="ECO:0000256" key="9">
    <source>
        <dbReference type="ARBA" id="ARBA00022958"/>
    </source>
</evidence>
<reference evidence="22 23" key="1">
    <citation type="journal article" date="2011" name="Stand. Genomic Sci.">
        <title>Complete genome sequence of Treponema succinifaciens type strain (6091).</title>
        <authorList>
            <person name="Han C."/>
            <person name="Gronow S."/>
            <person name="Teshima H."/>
            <person name="Lapidus A."/>
            <person name="Nolan M."/>
            <person name="Lucas S."/>
            <person name="Hammon N."/>
            <person name="Deshpande S."/>
            <person name="Cheng J.F."/>
            <person name="Zeytun A."/>
            <person name="Tapia R."/>
            <person name="Goodwin L."/>
            <person name="Pitluck S."/>
            <person name="Liolios K."/>
            <person name="Pagani I."/>
            <person name="Ivanova N."/>
            <person name="Mavromatis K."/>
            <person name="Mikhailova N."/>
            <person name="Huntemann M."/>
            <person name="Pati A."/>
            <person name="Chen A."/>
            <person name="Palaniappan K."/>
            <person name="Land M."/>
            <person name="Hauser L."/>
            <person name="Brambilla E.M."/>
            <person name="Rohde M."/>
            <person name="Goker M."/>
            <person name="Woyke T."/>
            <person name="Bristow J."/>
            <person name="Eisen J.A."/>
            <person name="Markowitz V."/>
            <person name="Hugenholtz P."/>
            <person name="Kyrpides N.C."/>
            <person name="Klenk H.P."/>
            <person name="Detter J.C."/>
        </authorList>
    </citation>
    <scope>NUCLEOTIDE SEQUENCE [LARGE SCALE GENOMIC DNA]</scope>
    <source>
        <strain evidence="23">ATCC 33096 / DSM 2489 / 6091</strain>
    </source>
</reference>
<dbReference type="Gene3D" id="3.40.50.10260">
    <property type="entry name" value="YjeF N-terminal domain"/>
    <property type="match status" value="1"/>
</dbReference>
<keyword evidence="10 17" id="KW-0520">NAD</keyword>
<feature type="domain" description="YjeF C-terminal" evidence="20">
    <location>
        <begin position="229"/>
        <end position="490"/>
    </location>
</feature>
<evidence type="ECO:0000313" key="22">
    <source>
        <dbReference type="EMBL" id="AEB12995.1"/>
    </source>
</evidence>
<feature type="binding site" evidence="18">
    <location>
        <position position="131"/>
    </location>
    <ligand>
        <name>K(+)</name>
        <dbReference type="ChEBI" id="CHEBI:29103"/>
    </ligand>
</feature>
<evidence type="ECO:0000256" key="1">
    <source>
        <dbReference type="ARBA" id="ARBA00000013"/>
    </source>
</evidence>
<comment type="catalytic activity">
    <reaction evidence="1 18 19">
        <text>(6R)-NADHX = (6S)-NADHX</text>
        <dbReference type="Rhea" id="RHEA:32215"/>
        <dbReference type="ChEBI" id="CHEBI:64074"/>
        <dbReference type="ChEBI" id="CHEBI:64075"/>
        <dbReference type="EC" id="5.1.99.6"/>
    </reaction>
</comment>
<comment type="function">
    <text evidence="17">Catalyzes the dehydration of the S-form of NAD(P)HX at the expense of ADP, which is converted to AMP. Together with NAD(P)HX epimerase, which catalyzes the epimerization of the S- and R-forms, the enzyme allows the repair of both epimers of NAD(P)HX, a damaged form of NAD(P)H that is a result of enzymatic or heat-dependent hydration.</text>
</comment>
<dbReference type="Gene3D" id="3.40.1190.20">
    <property type="match status" value="1"/>
</dbReference>
<dbReference type="SUPFAM" id="SSF64153">
    <property type="entry name" value="YjeF N-terminal domain-like"/>
    <property type="match status" value="1"/>
</dbReference>
<evidence type="ECO:0000313" key="23">
    <source>
        <dbReference type="Proteomes" id="UP000006852"/>
    </source>
</evidence>
<feature type="binding site" evidence="18">
    <location>
        <begin position="135"/>
        <end position="141"/>
    </location>
    <ligand>
        <name>(6S)-NADPHX</name>
        <dbReference type="ChEBI" id="CHEBI:64076"/>
    </ligand>
</feature>
<evidence type="ECO:0000259" key="21">
    <source>
        <dbReference type="PROSITE" id="PS51385"/>
    </source>
</evidence>
<dbReference type="GeneID" id="302997275"/>
<comment type="catalytic activity">
    <reaction evidence="2 18 19">
        <text>(6R)-NADPHX = (6S)-NADPHX</text>
        <dbReference type="Rhea" id="RHEA:32227"/>
        <dbReference type="ChEBI" id="CHEBI:64076"/>
        <dbReference type="ChEBI" id="CHEBI:64077"/>
        <dbReference type="EC" id="5.1.99.6"/>
    </reaction>
</comment>
<feature type="binding site" evidence="17">
    <location>
        <position position="262"/>
    </location>
    <ligand>
        <name>(6S)-NADPHX</name>
        <dbReference type="ChEBI" id="CHEBI:64076"/>
    </ligand>
</feature>
<keyword evidence="12 17" id="KW-0456">Lyase</keyword>
<comment type="cofactor">
    <cofactor evidence="18 19">
        <name>K(+)</name>
        <dbReference type="ChEBI" id="CHEBI:29103"/>
    </cofactor>
    <text evidence="18 19">Binds 1 potassium ion per subunit.</text>
</comment>
<feature type="binding site" evidence="18">
    <location>
        <position position="164"/>
    </location>
    <ligand>
        <name>(6S)-NADPHX</name>
        <dbReference type="ChEBI" id="CHEBI:64076"/>
    </ligand>
</feature>
<comment type="catalytic activity">
    <reaction evidence="16 17 19">
        <text>(6S)-NADPHX + ADP = AMP + phosphate + NADPH + H(+)</text>
        <dbReference type="Rhea" id="RHEA:32235"/>
        <dbReference type="ChEBI" id="CHEBI:15378"/>
        <dbReference type="ChEBI" id="CHEBI:43474"/>
        <dbReference type="ChEBI" id="CHEBI:57783"/>
        <dbReference type="ChEBI" id="CHEBI:64076"/>
        <dbReference type="ChEBI" id="CHEBI:456215"/>
        <dbReference type="ChEBI" id="CHEBI:456216"/>
        <dbReference type="EC" id="4.2.1.136"/>
    </reaction>
</comment>
<feature type="binding site" evidence="17">
    <location>
        <position position="438"/>
    </location>
    <ligand>
        <name>(6S)-NADPHX</name>
        <dbReference type="ChEBI" id="CHEBI:64076"/>
    </ligand>
</feature>
<proteinExistence type="inferred from homology"/>
<dbReference type="AlphaFoldDB" id="F2NU31"/>
<evidence type="ECO:0000256" key="15">
    <source>
        <dbReference type="ARBA" id="ARBA00048238"/>
    </source>
</evidence>
<sequence>MQNIFFDTRILDKKSREKFYLTEELMMENAAQELESCVMPHVFHESSRYINRPCVLILAGRGNNGADGYVLARRLSCHDFCVAVCCIGEPSSEIAKVQKKRAELLGVSFISPYDLDSFVEEKSFDISVVVDCVYDSGFHLPLDAESEAVIQSANKIEAFKVSCDVPSGLDSDGNGKIVFRADETVAMGALKLSLFSDKAKDFCGKVKVCNLGISRNNFEFLETPDAFLLEKEEMKLPFRKMQNVHKGTFGHVALAAGEKTGAAKIAANSAFAFGAGLVTLVGIEDSGFMNIMASLELPENTTALVLGCGFGRKNPSFQKYFDFFKENKNIPCVLDADIFYYKEILNLLTERGNFVLTPHPKEFSALLENCGFGKFSVQEIVEKRIELIKLFCGKFKDSVLVLKGAVVLIGTWSKNEGRVKIYLNPYGNNSLAKGGTGDILSGLIASLLAQGYDCVNAAVTASLAHSFASEKVKNNFALTPQLLIEKISEL</sequence>